<name>A0AAQ3WCA6_PASNO</name>
<organism evidence="7 8">
    <name type="scientific">Paspalum notatum var. saurae</name>
    <dbReference type="NCBI Taxonomy" id="547442"/>
    <lineage>
        <taxon>Eukaryota</taxon>
        <taxon>Viridiplantae</taxon>
        <taxon>Streptophyta</taxon>
        <taxon>Embryophyta</taxon>
        <taxon>Tracheophyta</taxon>
        <taxon>Spermatophyta</taxon>
        <taxon>Magnoliopsida</taxon>
        <taxon>Liliopsida</taxon>
        <taxon>Poales</taxon>
        <taxon>Poaceae</taxon>
        <taxon>PACMAD clade</taxon>
        <taxon>Panicoideae</taxon>
        <taxon>Andropogonodae</taxon>
        <taxon>Paspaleae</taxon>
        <taxon>Paspalinae</taxon>
        <taxon>Paspalum</taxon>
    </lineage>
</organism>
<sequence>MESCFFASTEREEIVFFDVETSMPPERQLLEFGAIVLCPRTLVELFPPYLTLVRPADLDVVPATTARRNGITRDVVADAPPFRDVADYVYHVLHGRVWAGHNIVNFDSKIIFEAFAEIGRLPPQPKGMIDTLDLLTQRFRRRTGDMKLESLANYFGLGRQRHRSLDDVRMNIDVLKCCATVLFLEESPRGVLIGAPLEGTRRQTDPRPSGHSEFLEPGDVSTECITISAPLLLHQFGPRAIIQHKSAPLQLSCAGLKVCSVVQAKFRNKAGRQKLNLLVDIPENLREVLQFCDGLAQSHSQAAGSNSEWIPLVWNYGNANFPTTVRLNIQTVVYGDTAFYSTHIYQKDCNGVNIIPELVSREVDVEELNSLLRGNKVDAFFSLELFDCHQKAGIRLVAKRLDVHFKWDRQGIGNLCLQSINGSYIILIPKVHTATKVSDYRPISLLNYSIKLITKLLANRLHKVIQTLIHKNQYGFIQSRTIQDCLAWAFEYLHICHHSKKEIVILKLDFEKTFDKVKHQATLEIMKVRSFGLKWLHWMQLIMNSGTSSVLLNGIPGKTFHCRRRVRQGDPLSPLLFVLVADLLQTVLNRAKDLGLLTLPIPLNHTLDFPILQYADDTLIVMEGDARQLFILKALLNTFADSVQVALELKTQNEALQLKFLHNFFNKNDIPWVHLIWEKYYNTGSLPKLKSKGSFWWRDVLKLLDKFKGMVRPIIGNGTSCYLWNDLWSNNIISATFPELMTVTLGLTFGYLHISQPRRYMIISLAIDQYILHLSGCGSHLAKTNARLITREILRRKSMYLPSYECALCQSGSEETLEHLFLHCAFASDCWALLGLTVEPHLTIFQ</sequence>
<dbReference type="Pfam" id="PF00929">
    <property type="entry name" value="RNase_T"/>
    <property type="match status" value="1"/>
</dbReference>
<dbReference type="InterPro" id="IPR000477">
    <property type="entry name" value="RT_dom"/>
</dbReference>
<evidence type="ECO:0000259" key="6">
    <source>
        <dbReference type="PROSITE" id="PS50878"/>
    </source>
</evidence>
<evidence type="ECO:0000256" key="2">
    <source>
        <dbReference type="ARBA" id="ARBA00022723"/>
    </source>
</evidence>
<dbReference type="SUPFAM" id="SSF56672">
    <property type="entry name" value="DNA/RNA polymerases"/>
    <property type="match status" value="1"/>
</dbReference>
<feature type="non-terminal residue" evidence="7">
    <location>
        <position position="1"/>
    </location>
</feature>
<evidence type="ECO:0000256" key="3">
    <source>
        <dbReference type="ARBA" id="ARBA00022801"/>
    </source>
</evidence>
<dbReference type="SUPFAM" id="SSF53098">
    <property type="entry name" value="Ribonuclease H-like"/>
    <property type="match status" value="1"/>
</dbReference>
<dbReference type="EMBL" id="CP144746">
    <property type="protein sequence ID" value="WVZ57552.1"/>
    <property type="molecule type" value="Genomic_DNA"/>
</dbReference>
<reference evidence="7 8" key="1">
    <citation type="submission" date="2024-02" db="EMBL/GenBank/DDBJ databases">
        <title>High-quality chromosome-scale genome assembly of Pensacola bahiagrass (Paspalum notatum Flugge var. saurae).</title>
        <authorList>
            <person name="Vega J.M."/>
            <person name="Podio M."/>
            <person name="Orjuela J."/>
            <person name="Siena L.A."/>
            <person name="Pessino S.C."/>
            <person name="Combes M.C."/>
            <person name="Mariac C."/>
            <person name="Albertini E."/>
            <person name="Pupilli F."/>
            <person name="Ortiz J.P.A."/>
            <person name="Leblanc O."/>
        </authorList>
    </citation>
    <scope>NUCLEOTIDE SEQUENCE [LARGE SCALE GENOMIC DNA]</scope>
    <source>
        <strain evidence="7">R1</strain>
        <tissue evidence="7">Leaf</tissue>
    </source>
</reference>
<keyword evidence="3" id="KW-0378">Hydrolase</keyword>
<keyword evidence="4" id="KW-0540">Nuclease</keyword>
<dbReference type="PROSITE" id="PS50878">
    <property type="entry name" value="RT_POL"/>
    <property type="match status" value="1"/>
</dbReference>
<evidence type="ECO:0000256" key="4">
    <source>
        <dbReference type="ARBA" id="ARBA00022839"/>
    </source>
</evidence>
<keyword evidence="5" id="KW-0460">Magnesium</keyword>
<dbReference type="InterPro" id="IPR026960">
    <property type="entry name" value="RVT-Znf"/>
</dbReference>
<dbReference type="InterPro" id="IPR036397">
    <property type="entry name" value="RNaseH_sf"/>
</dbReference>
<dbReference type="GO" id="GO:0003676">
    <property type="term" value="F:nucleic acid binding"/>
    <property type="evidence" value="ECO:0007669"/>
    <property type="project" value="InterPro"/>
</dbReference>
<accession>A0AAQ3WCA6</accession>
<dbReference type="InterPro" id="IPR043502">
    <property type="entry name" value="DNA/RNA_pol_sf"/>
</dbReference>
<protein>
    <recommendedName>
        <fullName evidence="6">Reverse transcriptase domain-containing protein</fullName>
    </recommendedName>
</protein>
<dbReference type="Pfam" id="PF13966">
    <property type="entry name" value="zf-RVT"/>
    <property type="match status" value="1"/>
</dbReference>
<dbReference type="InterPro" id="IPR012337">
    <property type="entry name" value="RNaseH-like_sf"/>
</dbReference>
<dbReference type="Pfam" id="PF00078">
    <property type="entry name" value="RVT_1"/>
    <property type="match status" value="1"/>
</dbReference>
<dbReference type="GO" id="GO:0046872">
    <property type="term" value="F:metal ion binding"/>
    <property type="evidence" value="ECO:0007669"/>
    <property type="project" value="UniProtKB-KW"/>
</dbReference>
<evidence type="ECO:0000256" key="1">
    <source>
        <dbReference type="ARBA" id="ARBA00001946"/>
    </source>
</evidence>
<comment type="cofactor">
    <cofactor evidence="1">
        <name>Mg(2+)</name>
        <dbReference type="ChEBI" id="CHEBI:18420"/>
    </cofactor>
</comment>
<gene>
    <name evidence="7" type="ORF">U9M48_007924</name>
</gene>
<dbReference type="CDD" id="cd01650">
    <property type="entry name" value="RT_nLTR_like"/>
    <property type="match status" value="1"/>
</dbReference>
<evidence type="ECO:0000313" key="7">
    <source>
        <dbReference type="EMBL" id="WVZ57552.1"/>
    </source>
</evidence>
<dbReference type="SMART" id="SM00479">
    <property type="entry name" value="EXOIII"/>
    <property type="match status" value="1"/>
</dbReference>
<dbReference type="Proteomes" id="UP001341281">
    <property type="component" value="Chromosome 02"/>
</dbReference>
<feature type="domain" description="Reverse transcriptase" evidence="6">
    <location>
        <begin position="409"/>
        <end position="677"/>
    </location>
</feature>
<keyword evidence="8" id="KW-1185">Reference proteome</keyword>
<keyword evidence="2" id="KW-0479">Metal-binding</keyword>
<dbReference type="Gene3D" id="3.30.420.10">
    <property type="entry name" value="Ribonuclease H-like superfamily/Ribonuclease H"/>
    <property type="match status" value="1"/>
</dbReference>
<evidence type="ECO:0000256" key="5">
    <source>
        <dbReference type="ARBA" id="ARBA00022842"/>
    </source>
</evidence>
<dbReference type="FunFam" id="3.30.420.10:FF:000040">
    <property type="entry name" value="Exonuclease family protein"/>
    <property type="match status" value="1"/>
</dbReference>
<dbReference type="CDD" id="cd06127">
    <property type="entry name" value="DEDDh"/>
    <property type="match status" value="1"/>
</dbReference>
<keyword evidence="4" id="KW-0269">Exonuclease</keyword>
<dbReference type="InterPro" id="IPR013520">
    <property type="entry name" value="Ribonucl_H"/>
</dbReference>
<evidence type="ECO:0000313" key="8">
    <source>
        <dbReference type="Proteomes" id="UP001341281"/>
    </source>
</evidence>
<dbReference type="PANTHER" id="PTHR30231:SF23">
    <property type="entry name" value="PROTEIN NEN2"/>
    <property type="match status" value="1"/>
</dbReference>
<dbReference type="AlphaFoldDB" id="A0AAQ3WCA6"/>
<dbReference type="GO" id="GO:0008408">
    <property type="term" value="F:3'-5' exonuclease activity"/>
    <property type="evidence" value="ECO:0007669"/>
    <property type="project" value="TreeGrafter"/>
</dbReference>
<dbReference type="PANTHER" id="PTHR30231">
    <property type="entry name" value="DNA POLYMERASE III SUBUNIT EPSILON"/>
    <property type="match status" value="1"/>
</dbReference>
<proteinExistence type="predicted"/>